<organism evidence="2 3">
    <name type="scientific">Natronomicrosphaera hydrolytica</name>
    <dbReference type="NCBI Taxonomy" id="3242702"/>
    <lineage>
        <taxon>Bacteria</taxon>
        <taxon>Pseudomonadati</taxon>
        <taxon>Planctomycetota</taxon>
        <taxon>Phycisphaerae</taxon>
        <taxon>Phycisphaerales</taxon>
        <taxon>Phycisphaeraceae</taxon>
        <taxon>Natronomicrosphaera</taxon>
    </lineage>
</organism>
<dbReference type="Proteomes" id="UP001575105">
    <property type="component" value="Unassembled WGS sequence"/>
</dbReference>
<evidence type="ECO:0000313" key="2">
    <source>
        <dbReference type="EMBL" id="MFA9478725.1"/>
    </source>
</evidence>
<dbReference type="SUPFAM" id="SSF48371">
    <property type="entry name" value="ARM repeat"/>
    <property type="match status" value="1"/>
</dbReference>
<keyword evidence="3" id="KW-1185">Reference proteome</keyword>
<dbReference type="Pfam" id="PF13646">
    <property type="entry name" value="HEAT_2"/>
    <property type="match status" value="1"/>
</dbReference>
<name>A0ABV4U559_9BACT</name>
<gene>
    <name evidence="2" type="ORF">ACERK3_10490</name>
</gene>
<comment type="caution">
    <text evidence="2">The sequence shown here is derived from an EMBL/GenBank/DDBJ whole genome shotgun (WGS) entry which is preliminary data.</text>
</comment>
<dbReference type="InterPro" id="IPR016024">
    <property type="entry name" value="ARM-type_fold"/>
</dbReference>
<dbReference type="InterPro" id="IPR004155">
    <property type="entry name" value="PBS_lyase_HEAT"/>
</dbReference>
<accession>A0ABV4U559</accession>
<reference evidence="2 3" key="1">
    <citation type="submission" date="2024-08" db="EMBL/GenBank/DDBJ databases">
        <title>Whole-genome sequencing of halo(alkali)philic microorganisms from hypersaline lakes.</title>
        <authorList>
            <person name="Sorokin D.Y."/>
            <person name="Merkel A.Y."/>
            <person name="Messina E."/>
            <person name="Yakimov M."/>
        </authorList>
    </citation>
    <scope>NUCLEOTIDE SEQUENCE [LARGE SCALE GENOMIC DNA]</scope>
    <source>
        <strain evidence="2 3">AB-hyl4</strain>
    </source>
</reference>
<feature type="signal peptide" evidence="1">
    <location>
        <begin position="1"/>
        <end position="21"/>
    </location>
</feature>
<protein>
    <submittedName>
        <fullName evidence="2">HEAT repeat domain-containing protein</fullName>
    </submittedName>
</protein>
<dbReference type="InterPro" id="IPR011989">
    <property type="entry name" value="ARM-like"/>
</dbReference>
<feature type="chain" id="PRO_5046200873" evidence="1">
    <location>
        <begin position="22"/>
        <end position="720"/>
    </location>
</feature>
<dbReference type="EMBL" id="JBGUBD010000005">
    <property type="protein sequence ID" value="MFA9478725.1"/>
    <property type="molecule type" value="Genomic_DNA"/>
</dbReference>
<sequence length="720" mass="78913">MSAARSLVLGVLLLAFSLALANPSQAQQDRDPAQLWADFNHYSLIARPDLALAAGEALLDRVDDAELLEIVEASDYRDYEPTLERAARVDELREVARELGRRIQQGRVDQSRDEERIREDIRLLGEGDRRFRNATQRLTSAGQYAAPHMLRALQDRDRNRLHPYVVSSLTRIGQPIVDPLAVALPNLSPTVMVQVAQVLADIGYPQPLPYMKQVLEDEQVDEDARRVVDRAYRRLAEVAGIDADTSAADLFLRLGETNYRAATRGEQLPTFDAAENRGIVWEYSSRAGLVPIEVPAPIHGDVLTMRATQRALDLNPDLDAALTLFLAANLRRANRLPDGETDPSYASDRRPPAFYALLAGPVRLHEVLDRALRDNDPALALNAIEALSHTASDRQLVDADGRRQPLLRALSYPDRRVRFRAAEALANARPTESFNGDHRVVPVLAEAVRQQDVQYALVLADDQETLNQLLERVGEQGYEAFGGMSLSDVRDELESRPGVDLVVIAQDTDNIRRAFSRTRDDYKLAATPVLAVARSSDQQARLNQFLGEEARFSSVVVADEPQRLASAIEQVQEADTGEPIGEAESEEFALTALRLLHQIARASDVYDAQAAGPALTQALGDDRDSVVVAAGKVLAELDNSSAQRALASASLDRSGEVQIDLLTSLATSAIAFGNMLTQDHTDMLLEFVDTAEGDTAVAAARAHGALSLPTANAVRLIRGE</sequence>
<proteinExistence type="predicted"/>
<dbReference type="Gene3D" id="1.25.10.10">
    <property type="entry name" value="Leucine-rich Repeat Variant"/>
    <property type="match status" value="2"/>
</dbReference>
<evidence type="ECO:0000256" key="1">
    <source>
        <dbReference type="SAM" id="SignalP"/>
    </source>
</evidence>
<evidence type="ECO:0000313" key="3">
    <source>
        <dbReference type="Proteomes" id="UP001575105"/>
    </source>
</evidence>
<dbReference type="RefSeq" id="WP_425345651.1">
    <property type="nucleotide sequence ID" value="NZ_JBGUBD010000005.1"/>
</dbReference>
<keyword evidence="1" id="KW-0732">Signal</keyword>
<dbReference type="SMART" id="SM00567">
    <property type="entry name" value="EZ_HEAT"/>
    <property type="match status" value="4"/>
</dbReference>